<dbReference type="PANTHER" id="PTHR43884">
    <property type="entry name" value="ACYL-COA DEHYDROGENASE"/>
    <property type="match status" value="1"/>
</dbReference>
<dbReference type="RefSeq" id="WP_117180088.1">
    <property type="nucleotide sequence ID" value="NZ_QFZK01000025.1"/>
</dbReference>
<feature type="domain" description="Acyl-CoA dehydrogenase/oxidase N-terminal" evidence="7">
    <location>
        <begin position="6"/>
        <end position="118"/>
    </location>
</feature>
<keyword evidence="4" id="KW-0274">FAD</keyword>
<dbReference type="InterPro" id="IPR009075">
    <property type="entry name" value="AcylCo_DH/oxidase_C"/>
</dbReference>
<gene>
    <name evidence="8" type="ORF">DIC66_20705</name>
</gene>
<dbReference type="InterPro" id="IPR037069">
    <property type="entry name" value="AcylCoA_DH/ox_N_sf"/>
</dbReference>
<dbReference type="InterPro" id="IPR036250">
    <property type="entry name" value="AcylCo_DH-like_C"/>
</dbReference>
<protein>
    <submittedName>
        <fullName evidence="8">Acyl-CoA dehydrogenase</fullName>
    </submittedName>
</protein>
<dbReference type="Pfam" id="PF00441">
    <property type="entry name" value="Acyl-CoA_dh_1"/>
    <property type="match status" value="1"/>
</dbReference>
<evidence type="ECO:0000256" key="2">
    <source>
        <dbReference type="ARBA" id="ARBA00009347"/>
    </source>
</evidence>
<reference evidence="8 9" key="1">
    <citation type="submission" date="2018-05" db="EMBL/GenBank/DDBJ databases">
        <title>Rhodoferax soyangensis sp.nov., isolated from an oligotrophic freshwater lake.</title>
        <authorList>
            <person name="Park M."/>
        </authorList>
    </citation>
    <scope>NUCLEOTIDE SEQUENCE [LARGE SCALE GENOMIC DNA]</scope>
    <source>
        <strain evidence="8 9">IMCC26218</strain>
    </source>
</reference>
<dbReference type="EMBL" id="QFZK01000025">
    <property type="protein sequence ID" value="RFO94989.1"/>
    <property type="molecule type" value="Genomic_DNA"/>
</dbReference>
<keyword evidence="9" id="KW-1185">Reference proteome</keyword>
<dbReference type="SUPFAM" id="SSF56645">
    <property type="entry name" value="Acyl-CoA dehydrogenase NM domain-like"/>
    <property type="match status" value="1"/>
</dbReference>
<dbReference type="Gene3D" id="2.40.110.10">
    <property type="entry name" value="Butyryl-CoA Dehydrogenase, subunit A, domain 2"/>
    <property type="match status" value="1"/>
</dbReference>
<name>A0A3E1R6J5_9BURK</name>
<dbReference type="Gene3D" id="1.10.540.10">
    <property type="entry name" value="Acyl-CoA dehydrogenase/oxidase, N-terminal domain"/>
    <property type="match status" value="1"/>
</dbReference>
<dbReference type="AlphaFoldDB" id="A0A3E1R6J5"/>
<dbReference type="Pfam" id="PF02771">
    <property type="entry name" value="Acyl-CoA_dh_N"/>
    <property type="match status" value="1"/>
</dbReference>
<evidence type="ECO:0000256" key="5">
    <source>
        <dbReference type="ARBA" id="ARBA00023002"/>
    </source>
</evidence>
<sequence length="402" mass="41840">MDLALSDEQQLIVDSAVAFLASSSTLAKVRVASETGDGCDRALWQEVAAMGWCGVHLPEDAGGLGLGLVELALLQEQLGRHLACIPFFDSVALAASLLRSLPGSAQTAALLGSLASGEQMLAVAMAQPDADLQWAACASANANANAIPSASASASARAIANGAGWLLSGYWPAVGSAHLADVLLLPAHTALGECLLFAMPADAQGLSLQPLQAVDATRRSANVRATDVQLPATACLARGPALDQAWQRARCLGAIALAAEQVGVAQACLDLTLAYTAQRVQFGKSIAGFQAVKHRCAQMLVALEQARSAVYGAAAVADTEPAAAVLLLHAAQARMEATQAALYCSREAIQLHGGMGFTWEFDPHLFLRRAQLASQRLGPVSWWCEQVAVQLLDEKPLAEAHP</sequence>
<dbReference type="PANTHER" id="PTHR43884:SF20">
    <property type="entry name" value="ACYL-COA DEHYDROGENASE FADE28"/>
    <property type="match status" value="1"/>
</dbReference>
<evidence type="ECO:0000313" key="9">
    <source>
        <dbReference type="Proteomes" id="UP000260665"/>
    </source>
</evidence>
<dbReference type="SUPFAM" id="SSF47203">
    <property type="entry name" value="Acyl-CoA dehydrogenase C-terminal domain-like"/>
    <property type="match status" value="1"/>
</dbReference>
<dbReference type="GO" id="GO:0003995">
    <property type="term" value="F:acyl-CoA dehydrogenase activity"/>
    <property type="evidence" value="ECO:0007669"/>
    <property type="project" value="TreeGrafter"/>
</dbReference>
<organism evidence="8 9">
    <name type="scientific">Rhodoferax lacus</name>
    <dbReference type="NCBI Taxonomy" id="2184758"/>
    <lineage>
        <taxon>Bacteria</taxon>
        <taxon>Pseudomonadati</taxon>
        <taxon>Pseudomonadota</taxon>
        <taxon>Betaproteobacteria</taxon>
        <taxon>Burkholderiales</taxon>
        <taxon>Comamonadaceae</taxon>
        <taxon>Rhodoferax</taxon>
    </lineage>
</organism>
<dbReference type="Proteomes" id="UP000260665">
    <property type="component" value="Unassembled WGS sequence"/>
</dbReference>
<dbReference type="InterPro" id="IPR009100">
    <property type="entry name" value="AcylCoA_DH/oxidase_NM_dom_sf"/>
</dbReference>
<evidence type="ECO:0000259" key="6">
    <source>
        <dbReference type="Pfam" id="PF00441"/>
    </source>
</evidence>
<dbReference type="OrthoDB" id="8523432at2"/>
<accession>A0A3E1R6J5</accession>
<dbReference type="InterPro" id="IPR013786">
    <property type="entry name" value="AcylCoA_DH/ox_N"/>
</dbReference>
<comment type="caution">
    <text evidence="8">The sequence shown here is derived from an EMBL/GenBank/DDBJ whole genome shotgun (WGS) entry which is preliminary data.</text>
</comment>
<evidence type="ECO:0000256" key="4">
    <source>
        <dbReference type="ARBA" id="ARBA00022827"/>
    </source>
</evidence>
<evidence type="ECO:0000259" key="7">
    <source>
        <dbReference type="Pfam" id="PF02771"/>
    </source>
</evidence>
<evidence type="ECO:0000256" key="1">
    <source>
        <dbReference type="ARBA" id="ARBA00001974"/>
    </source>
</evidence>
<dbReference type="InterPro" id="IPR046373">
    <property type="entry name" value="Acyl-CoA_Oxase/DH_mid-dom_sf"/>
</dbReference>
<evidence type="ECO:0000256" key="3">
    <source>
        <dbReference type="ARBA" id="ARBA00022630"/>
    </source>
</evidence>
<feature type="domain" description="Acyl-CoA dehydrogenase/oxidase C-terminal" evidence="6">
    <location>
        <begin position="254"/>
        <end position="378"/>
    </location>
</feature>
<keyword evidence="3" id="KW-0285">Flavoprotein</keyword>
<keyword evidence="5" id="KW-0560">Oxidoreductase</keyword>
<evidence type="ECO:0000313" key="8">
    <source>
        <dbReference type="EMBL" id="RFO94989.1"/>
    </source>
</evidence>
<dbReference type="Gene3D" id="1.20.140.10">
    <property type="entry name" value="Butyryl-CoA Dehydrogenase, subunit A, domain 3"/>
    <property type="match status" value="1"/>
</dbReference>
<dbReference type="GO" id="GO:0050660">
    <property type="term" value="F:flavin adenine dinucleotide binding"/>
    <property type="evidence" value="ECO:0007669"/>
    <property type="project" value="InterPro"/>
</dbReference>
<comment type="similarity">
    <text evidence="2">Belongs to the acyl-CoA dehydrogenase family.</text>
</comment>
<comment type="cofactor">
    <cofactor evidence="1">
        <name>FAD</name>
        <dbReference type="ChEBI" id="CHEBI:57692"/>
    </cofactor>
</comment>
<proteinExistence type="inferred from homology"/>